<dbReference type="PROSITE" id="PS50237">
    <property type="entry name" value="HECT"/>
    <property type="match status" value="1"/>
</dbReference>
<feature type="non-terminal residue" evidence="8">
    <location>
        <position position="1"/>
    </location>
</feature>
<dbReference type="FunFam" id="3.30.2160.10:FF:000002">
    <property type="entry name" value="Putative Ubiquitin-protein ligase E3C"/>
    <property type="match status" value="1"/>
</dbReference>
<dbReference type="EMBL" id="KZ819665">
    <property type="protein sequence ID" value="PWN28384.1"/>
    <property type="molecule type" value="Genomic_DNA"/>
</dbReference>
<dbReference type="RefSeq" id="XP_025362996.1">
    <property type="nucleotide sequence ID" value="XM_025504064.1"/>
</dbReference>
<evidence type="ECO:0000256" key="4">
    <source>
        <dbReference type="ARBA" id="ARBA00022786"/>
    </source>
</evidence>
<dbReference type="InterPro" id="IPR000569">
    <property type="entry name" value="HECT_dom"/>
</dbReference>
<keyword evidence="9" id="KW-1185">Reference proteome</keyword>
<feature type="compositionally biased region" description="Basic and acidic residues" evidence="6">
    <location>
        <begin position="387"/>
        <end position="396"/>
    </location>
</feature>
<reference evidence="8 9" key="1">
    <citation type="journal article" date="2018" name="Mol. Biol. Evol.">
        <title>Broad Genomic Sampling Reveals a Smut Pathogenic Ancestry of the Fungal Clade Ustilaginomycotina.</title>
        <authorList>
            <person name="Kijpornyongpan T."/>
            <person name="Mondo S.J."/>
            <person name="Barry K."/>
            <person name="Sandor L."/>
            <person name="Lee J."/>
            <person name="Lipzen A."/>
            <person name="Pangilinan J."/>
            <person name="LaButti K."/>
            <person name="Hainaut M."/>
            <person name="Henrissat B."/>
            <person name="Grigoriev I.V."/>
            <person name="Spatafora J.W."/>
            <person name="Aime M.C."/>
        </authorList>
    </citation>
    <scope>NUCLEOTIDE SEQUENCE [LARGE SCALE GENOMIC DNA]</scope>
    <source>
        <strain evidence="8 9">MCA 5214</strain>
    </source>
</reference>
<dbReference type="OrthoDB" id="8068875at2759"/>
<dbReference type="FunFam" id="3.30.2410.10:FF:000011">
    <property type="entry name" value="Putative Ubiquitin-protein ligase E3C"/>
    <property type="match status" value="1"/>
</dbReference>
<dbReference type="Gene3D" id="3.30.2410.10">
    <property type="entry name" value="Hect, E3 ligase catalytic domain"/>
    <property type="match status" value="1"/>
</dbReference>
<dbReference type="GO" id="GO:0061630">
    <property type="term" value="F:ubiquitin protein ligase activity"/>
    <property type="evidence" value="ECO:0007669"/>
    <property type="project" value="UniProtKB-EC"/>
</dbReference>
<feature type="region of interest" description="Disordered" evidence="6">
    <location>
        <begin position="387"/>
        <end position="407"/>
    </location>
</feature>
<proteinExistence type="predicted"/>
<evidence type="ECO:0000313" key="8">
    <source>
        <dbReference type="EMBL" id="PWN28384.1"/>
    </source>
</evidence>
<evidence type="ECO:0000259" key="7">
    <source>
        <dbReference type="PROSITE" id="PS50237"/>
    </source>
</evidence>
<dbReference type="SUPFAM" id="SSF56204">
    <property type="entry name" value="Hect, E3 ligase catalytic domain"/>
    <property type="match status" value="1"/>
</dbReference>
<comment type="catalytic activity">
    <reaction evidence="1">
        <text>S-ubiquitinyl-[E2 ubiquitin-conjugating enzyme]-L-cysteine + [acceptor protein]-L-lysine = [E2 ubiquitin-conjugating enzyme]-L-cysteine + N(6)-ubiquitinyl-[acceptor protein]-L-lysine.</text>
        <dbReference type="EC" id="2.3.2.26"/>
    </reaction>
</comment>
<dbReference type="PANTHER" id="PTHR45700">
    <property type="entry name" value="UBIQUITIN-PROTEIN LIGASE E3C"/>
    <property type="match status" value="1"/>
</dbReference>
<dbReference type="CDD" id="cd00078">
    <property type="entry name" value="HECTc"/>
    <property type="match status" value="1"/>
</dbReference>
<dbReference type="PANTHER" id="PTHR45700:SF2">
    <property type="entry name" value="UBIQUITIN-PROTEIN LIGASE E3C"/>
    <property type="match status" value="1"/>
</dbReference>
<dbReference type="Gene3D" id="3.30.2160.10">
    <property type="entry name" value="Hect, E3 ligase catalytic domain"/>
    <property type="match status" value="1"/>
</dbReference>
<feature type="active site" description="Glycyl thioester intermediate" evidence="5">
    <location>
        <position position="827"/>
    </location>
</feature>
<protein>
    <recommendedName>
        <fullName evidence="2">HECT-type E3 ubiquitin transferase</fullName>
        <ecNumber evidence="2">2.3.2.26</ecNumber>
    </recommendedName>
</protein>
<feature type="domain" description="HECT" evidence="7">
    <location>
        <begin position="521"/>
        <end position="859"/>
    </location>
</feature>
<feature type="non-terminal residue" evidence="8">
    <location>
        <position position="859"/>
    </location>
</feature>
<dbReference type="InterPro" id="IPR035983">
    <property type="entry name" value="Hect_E3_ubiquitin_ligase"/>
</dbReference>
<dbReference type="GO" id="GO:0006511">
    <property type="term" value="P:ubiquitin-dependent protein catabolic process"/>
    <property type="evidence" value="ECO:0007669"/>
    <property type="project" value="TreeGrafter"/>
</dbReference>
<sequence length="859" mass="94898">RRSIVSLFTRSILSIPSLPNRLPVLLFAKLAASFPLEEMAASLNSQGVAFSDATQPETAFAAVHTLANFLALGSQRVPLLKTGKSLNDYLGALTGLQDHVDPAAFAPEATGEINAETKKRLAILPSVKHLTAILNLSNRFPSTTRPALYSFLCSILAAWPSDIKTATLNAVLYGTSESTAAPASSNAASASAAAGQGPIRELWRGYTRSSPLARRLGSISASNADASLFRKPVDGWAPLVLLAELYSRLLLTLGDDEFFPSRQGGTATPSSATSGGASASGTAIAARNPLTMDEVSSLIALVRNLAFTLYWHQDVAAVGPRSVESSQHVPGLRYSFAALRDLATRLLQQIHARDARHRFTKEDFWLMTDEMDMESFIESVMLEEEKLAEEQAERESNTQSSSNAALASADGDDLFDEEMAPLEATMPRSTTARASSRKFISARKMAFISPRLGILNNLPFVIPFATRIQIFRAFIYRDAVRLRLDRSSINSFHHHRRRVTVRRDHVAEDGMAQLNGLGSKLKESVEIVFMDQWGMEEAGIDGGGVFKEFLTSLVREAFDTDRGLWRATEQQELYPNPASYARQTEQLQWYSFLGRVLGKALYEGILVDVRFASFFLSKWLGARRGLTHLDDLASLDSFDSELYRGLIYLKNYAGDVESDLSLNFTVTDEEFGQRKVTELVPGGGNMAVTNKNRLSYIFLVANYRLDAQIRAQSSAFFAGLSELIDPRWLSIFDQQELSRLIRGSEEPIDVDDLKAHTVYSDYHEKDLAIQYFWQTLESFDQEERAALLKFVTSCPSPPLLGFGQLNPKFCIRLSGEDEGRLPTSSTCVNLLKLPRYGSFELCREKVLTAVRSGAGFDLS</sequence>
<evidence type="ECO:0000256" key="5">
    <source>
        <dbReference type="PROSITE-ProRule" id="PRU00104"/>
    </source>
</evidence>
<name>A0A316UTR3_9BASI</name>
<dbReference type="EC" id="2.3.2.26" evidence="2"/>
<dbReference type="Gene3D" id="3.90.1750.10">
    <property type="entry name" value="Hect, E3 ligase catalytic domains"/>
    <property type="match status" value="1"/>
</dbReference>
<organism evidence="8 9">
    <name type="scientific">Jaminaea rosea</name>
    <dbReference type="NCBI Taxonomy" id="1569628"/>
    <lineage>
        <taxon>Eukaryota</taxon>
        <taxon>Fungi</taxon>
        <taxon>Dikarya</taxon>
        <taxon>Basidiomycota</taxon>
        <taxon>Ustilaginomycotina</taxon>
        <taxon>Exobasidiomycetes</taxon>
        <taxon>Microstromatales</taxon>
        <taxon>Microstromatales incertae sedis</taxon>
        <taxon>Jaminaea</taxon>
    </lineage>
</organism>
<dbReference type="InterPro" id="IPR044611">
    <property type="entry name" value="E3A/B/C-like"/>
</dbReference>
<evidence type="ECO:0000313" key="9">
    <source>
        <dbReference type="Proteomes" id="UP000245884"/>
    </source>
</evidence>
<gene>
    <name evidence="8" type="ORF">BDZ90DRAFT_210026</name>
</gene>
<keyword evidence="4 5" id="KW-0833">Ubl conjugation pathway</keyword>
<keyword evidence="3" id="KW-0808">Transferase</keyword>
<dbReference type="AlphaFoldDB" id="A0A316UTR3"/>
<evidence type="ECO:0000256" key="3">
    <source>
        <dbReference type="ARBA" id="ARBA00022679"/>
    </source>
</evidence>
<dbReference type="STRING" id="1569628.A0A316UTR3"/>
<evidence type="ECO:0000256" key="6">
    <source>
        <dbReference type="SAM" id="MobiDB-lite"/>
    </source>
</evidence>
<dbReference type="SMART" id="SM00119">
    <property type="entry name" value="HECTc"/>
    <property type="match status" value="1"/>
</dbReference>
<dbReference type="GeneID" id="37025887"/>
<accession>A0A316UTR3</accession>
<evidence type="ECO:0000256" key="2">
    <source>
        <dbReference type="ARBA" id="ARBA00012485"/>
    </source>
</evidence>
<dbReference type="Proteomes" id="UP000245884">
    <property type="component" value="Unassembled WGS sequence"/>
</dbReference>
<dbReference type="GO" id="GO:0000209">
    <property type="term" value="P:protein polyubiquitination"/>
    <property type="evidence" value="ECO:0007669"/>
    <property type="project" value="InterPro"/>
</dbReference>
<evidence type="ECO:0000256" key="1">
    <source>
        <dbReference type="ARBA" id="ARBA00000885"/>
    </source>
</evidence>
<dbReference type="Pfam" id="PF00632">
    <property type="entry name" value="HECT"/>
    <property type="match status" value="1"/>
</dbReference>